<sequence length="247" mass="27857">MTLKAILLGFNGTLIDTEPLHRALMTALMADQGLPLRSGEYEGWCLGRSDREALTNLWAGRRQWLHPALLDKLVNLKAQRYRQALTSQDPLPLFPDAADFLFRLRLEQFKLALVTRGQRWEVDWVLEQSQWHPYFAALVTGEDIEQGKPDPEGYGLAIDRLNAAYPHLQLQPQHCLAVEDTHAGFEAAHQAGLAVVGVAHTLPLHLVQRRVEWGVDRLVDLEIDRVKATFALQDLGTMSRAVVPPHQ</sequence>
<evidence type="ECO:0008006" key="7">
    <source>
        <dbReference type="Google" id="ProtNLM"/>
    </source>
</evidence>
<proteinExistence type="inferred from homology"/>
<dbReference type="InterPro" id="IPR023214">
    <property type="entry name" value="HAD_sf"/>
</dbReference>
<evidence type="ECO:0000313" key="6">
    <source>
        <dbReference type="Proteomes" id="UP000034681"/>
    </source>
</evidence>
<dbReference type="InterPro" id="IPR023198">
    <property type="entry name" value="PGP-like_dom2"/>
</dbReference>
<dbReference type="InterPro" id="IPR051600">
    <property type="entry name" value="Beta-PGM-like"/>
</dbReference>
<comment type="similarity">
    <text evidence="2">Belongs to the HAD-like hydrolase superfamily. CbbY/CbbZ/Gph/YieH family.</text>
</comment>
<protein>
    <recommendedName>
        <fullName evidence="7">HAD family hydrolase</fullName>
    </recommendedName>
</protein>
<dbReference type="Gene3D" id="3.40.50.1000">
    <property type="entry name" value="HAD superfamily/HAD-like"/>
    <property type="match status" value="1"/>
</dbReference>
<evidence type="ECO:0000256" key="2">
    <source>
        <dbReference type="ARBA" id="ARBA00006171"/>
    </source>
</evidence>
<dbReference type="STRING" id="317619.GCA_000332315_01556"/>
<evidence type="ECO:0000313" key="5">
    <source>
        <dbReference type="EMBL" id="KKI98782.1"/>
    </source>
</evidence>
<accession>A0A0M2PUK2</accession>
<dbReference type="SUPFAM" id="SSF56784">
    <property type="entry name" value="HAD-like"/>
    <property type="match status" value="1"/>
</dbReference>
<dbReference type="InterPro" id="IPR036412">
    <property type="entry name" value="HAD-like_sf"/>
</dbReference>
<keyword evidence="4" id="KW-0460">Magnesium</keyword>
<dbReference type="GO" id="GO:0003824">
    <property type="term" value="F:catalytic activity"/>
    <property type="evidence" value="ECO:0007669"/>
    <property type="project" value="UniProtKB-ARBA"/>
</dbReference>
<dbReference type="eggNOG" id="COG0637">
    <property type="taxonomic scope" value="Bacteria"/>
</dbReference>
<dbReference type="PANTHER" id="PTHR46193">
    <property type="entry name" value="6-PHOSPHOGLUCONATE PHOSPHATASE"/>
    <property type="match status" value="1"/>
</dbReference>
<comment type="caution">
    <text evidence="5">The sequence shown here is derived from an EMBL/GenBank/DDBJ whole genome shotgun (WGS) entry which is preliminary data.</text>
</comment>
<dbReference type="EMBL" id="AJTX02000007">
    <property type="protein sequence ID" value="KKI98782.1"/>
    <property type="molecule type" value="Genomic_DNA"/>
</dbReference>
<dbReference type="PANTHER" id="PTHR46193:SF21">
    <property type="entry name" value="SLL1138 PROTEIN"/>
    <property type="match status" value="1"/>
</dbReference>
<name>A0A0M2PUK2_PROHO</name>
<keyword evidence="6" id="KW-1185">Reference proteome</keyword>
<evidence type="ECO:0000256" key="3">
    <source>
        <dbReference type="ARBA" id="ARBA00022723"/>
    </source>
</evidence>
<dbReference type="Proteomes" id="UP000034681">
    <property type="component" value="Unassembled WGS sequence"/>
</dbReference>
<dbReference type="CDD" id="cd07505">
    <property type="entry name" value="HAD_BPGM-like"/>
    <property type="match status" value="1"/>
</dbReference>
<keyword evidence="3" id="KW-0479">Metal-binding</keyword>
<evidence type="ECO:0000256" key="4">
    <source>
        <dbReference type="ARBA" id="ARBA00022842"/>
    </source>
</evidence>
<organism evidence="5 6">
    <name type="scientific">Prochlorothrix hollandica PCC 9006 = CALU 1027</name>
    <dbReference type="NCBI Taxonomy" id="317619"/>
    <lineage>
        <taxon>Bacteria</taxon>
        <taxon>Bacillati</taxon>
        <taxon>Cyanobacteriota</taxon>
        <taxon>Cyanophyceae</taxon>
        <taxon>Prochlorotrichales</taxon>
        <taxon>Prochlorotrichaceae</taxon>
        <taxon>Prochlorothrix</taxon>
    </lineage>
</organism>
<dbReference type="Gene3D" id="1.10.150.240">
    <property type="entry name" value="Putative phosphatase, domain 2"/>
    <property type="match status" value="1"/>
</dbReference>
<dbReference type="NCBIfam" id="TIGR01509">
    <property type="entry name" value="HAD-SF-IA-v3"/>
    <property type="match status" value="1"/>
</dbReference>
<gene>
    <name evidence="5" type="ORF">PROH_17285</name>
</gene>
<comment type="cofactor">
    <cofactor evidence="1">
        <name>Mg(2+)</name>
        <dbReference type="ChEBI" id="CHEBI:18420"/>
    </cofactor>
</comment>
<dbReference type="InterPro" id="IPR006439">
    <property type="entry name" value="HAD-SF_hydro_IA"/>
</dbReference>
<dbReference type="Pfam" id="PF00702">
    <property type="entry name" value="Hydrolase"/>
    <property type="match status" value="1"/>
</dbReference>
<evidence type="ECO:0000256" key="1">
    <source>
        <dbReference type="ARBA" id="ARBA00001946"/>
    </source>
</evidence>
<dbReference type="AlphaFoldDB" id="A0A0M2PUK2"/>
<reference evidence="5" key="1">
    <citation type="submission" date="2012-04" db="EMBL/GenBank/DDBJ databases">
        <authorList>
            <person name="Borisov I.G."/>
            <person name="Ivanikova N.V."/>
            <person name="Pinevich A.V."/>
        </authorList>
    </citation>
    <scope>NUCLEOTIDE SEQUENCE</scope>
    <source>
        <strain evidence="5">CALU 1027</strain>
    </source>
</reference>
<dbReference type="GO" id="GO:0046872">
    <property type="term" value="F:metal ion binding"/>
    <property type="evidence" value="ECO:0007669"/>
    <property type="project" value="UniProtKB-KW"/>
</dbReference>